<dbReference type="Proteomes" id="UP000178425">
    <property type="component" value="Unassembled WGS sequence"/>
</dbReference>
<dbReference type="AlphaFoldDB" id="A0A1F5WQ84"/>
<gene>
    <name evidence="1" type="ORF">A2W54_03430</name>
</gene>
<proteinExistence type="predicted"/>
<accession>A0A1F5WQ84</accession>
<reference evidence="1 2" key="1">
    <citation type="journal article" date="2016" name="Nat. Commun.">
        <title>Thousands of microbial genomes shed light on interconnected biogeochemical processes in an aquifer system.</title>
        <authorList>
            <person name="Anantharaman K."/>
            <person name="Brown C.T."/>
            <person name="Hug L.A."/>
            <person name="Sharon I."/>
            <person name="Castelle C.J."/>
            <person name="Probst A.J."/>
            <person name="Thomas B.C."/>
            <person name="Singh A."/>
            <person name="Wilkins M.J."/>
            <person name="Karaoz U."/>
            <person name="Brodie E.L."/>
            <person name="Williams K.H."/>
            <person name="Hubbard S.S."/>
            <person name="Banfield J.F."/>
        </authorList>
    </citation>
    <scope>NUCLEOTIDE SEQUENCE [LARGE SCALE GENOMIC DNA]</scope>
</reference>
<dbReference type="EMBL" id="MFHI01000034">
    <property type="protein sequence ID" value="OGF77828.1"/>
    <property type="molecule type" value="Genomic_DNA"/>
</dbReference>
<evidence type="ECO:0000313" key="1">
    <source>
        <dbReference type="EMBL" id="OGF77828.1"/>
    </source>
</evidence>
<organism evidence="1 2">
    <name type="scientific">Candidatus Giovannonibacteria bacterium RIFCSPHIGHO2_02_43_13</name>
    <dbReference type="NCBI Taxonomy" id="1798330"/>
    <lineage>
        <taxon>Bacteria</taxon>
        <taxon>Candidatus Giovannoniibacteriota</taxon>
    </lineage>
</organism>
<sequence>MWFFLLAIRHVAVIFTGKDIFNWKDDFVEDAPSDDEIFDIARRICPKCGIYAEDEAKEIGYHTGFNEKAFECERCGTIFLGTVRGVKFSIVKTVLSESNKRRDR</sequence>
<evidence type="ECO:0000313" key="2">
    <source>
        <dbReference type="Proteomes" id="UP000178425"/>
    </source>
</evidence>
<protein>
    <submittedName>
        <fullName evidence="1">Uncharacterized protein</fullName>
    </submittedName>
</protein>
<comment type="caution">
    <text evidence="1">The sequence shown here is derived from an EMBL/GenBank/DDBJ whole genome shotgun (WGS) entry which is preliminary data.</text>
</comment>
<name>A0A1F5WQ84_9BACT</name>